<dbReference type="InterPro" id="IPR012334">
    <property type="entry name" value="Pectin_lyas_fold"/>
</dbReference>
<feature type="region of interest" description="Disordered" evidence="1">
    <location>
        <begin position="1664"/>
        <end position="1685"/>
    </location>
</feature>
<name>A0AAE3NE45_RALSL</name>
<dbReference type="SMART" id="SM00912">
    <property type="entry name" value="Haemagg_act"/>
    <property type="match status" value="1"/>
</dbReference>
<dbReference type="SUPFAM" id="SSF51126">
    <property type="entry name" value="Pectin lyase-like"/>
    <property type="match status" value="1"/>
</dbReference>
<keyword evidence="2" id="KW-0472">Membrane</keyword>
<dbReference type="NCBIfam" id="TIGR01731">
    <property type="entry name" value="fil_hemag_20aa"/>
    <property type="match status" value="12"/>
</dbReference>
<evidence type="ECO:0000313" key="5">
    <source>
        <dbReference type="Proteomes" id="UP001143674"/>
    </source>
</evidence>
<feature type="compositionally biased region" description="Basic and acidic residues" evidence="1">
    <location>
        <begin position="2719"/>
        <end position="2728"/>
    </location>
</feature>
<evidence type="ECO:0000256" key="2">
    <source>
        <dbReference type="SAM" id="Phobius"/>
    </source>
</evidence>
<keyword evidence="2" id="KW-1133">Transmembrane helix</keyword>
<dbReference type="InterPro" id="IPR011050">
    <property type="entry name" value="Pectin_lyase_fold/virulence"/>
</dbReference>
<dbReference type="Gene3D" id="2.160.20.10">
    <property type="entry name" value="Single-stranded right-handed beta-helix, Pectin lyase-like"/>
    <property type="match status" value="1"/>
</dbReference>
<dbReference type="NCBIfam" id="TIGR01901">
    <property type="entry name" value="adhes_NPXG"/>
    <property type="match status" value="1"/>
</dbReference>
<accession>A0AAE3NE45</accession>
<dbReference type="EMBL" id="JAIVEX010000004">
    <property type="protein sequence ID" value="MDB0521902.1"/>
    <property type="molecule type" value="Genomic_DNA"/>
</dbReference>
<feature type="region of interest" description="Disordered" evidence="1">
    <location>
        <begin position="2692"/>
        <end position="2728"/>
    </location>
</feature>
<feature type="region of interest" description="Disordered" evidence="1">
    <location>
        <begin position="1"/>
        <end position="44"/>
    </location>
</feature>
<reference evidence="4" key="1">
    <citation type="submission" date="2021-09" db="EMBL/GenBank/DDBJ databases">
        <title>Genomic analysis of Ralstonia spp.</title>
        <authorList>
            <person name="Aburjaile F."/>
            <person name="Ariute J.C."/>
            <person name="Pais A.K.L."/>
            <person name="Albuquerque G.M.R."/>
            <person name="Silva A.M.F."/>
            <person name="Brenig B."/>
            <person name="Azevedo V."/>
            <person name="Matiuzzi M."/>
            <person name="Ramos R."/>
            <person name="Goes-Neto A."/>
            <person name="Soares S."/>
            <person name="Iseppon A.M.B."/>
            <person name="Souza E."/>
            <person name="Gama M."/>
        </authorList>
    </citation>
    <scope>NUCLEOTIDE SEQUENCE</scope>
    <source>
        <strain evidence="4">B4</strain>
    </source>
</reference>
<dbReference type="InterPro" id="IPR008638">
    <property type="entry name" value="FhaB/CdiA-like_TPS"/>
</dbReference>
<gene>
    <name evidence="4" type="ORF">LBW55_09775</name>
</gene>
<dbReference type="RefSeq" id="WP_247589129.1">
    <property type="nucleotide sequence ID" value="NZ_JABZEH010000002.1"/>
</dbReference>
<evidence type="ECO:0000259" key="3">
    <source>
        <dbReference type="SMART" id="SM00912"/>
    </source>
</evidence>
<proteinExistence type="predicted"/>
<dbReference type="Pfam" id="PF05860">
    <property type="entry name" value="TPS"/>
    <property type="match status" value="1"/>
</dbReference>
<protein>
    <submittedName>
        <fullName evidence="4">Filamentous hemagglutinin N-terminal domain-containing protein</fullName>
    </submittedName>
</protein>
<comment type="caution">
    <text evidence="4">The sequence shown here is derived from an EMBL/GenBank/DDBJ whole genome shotgun (WGS) entry which is preliminary data.</text>
</comment>
<feature type="compositionally biased region" description="Basic and acidic residues" evidence="1">
    <location>
        <begin position="29"/>
        <end position="44"/>
    </location>
</feature>
<organism evidence="4 5">
    <name type="scientific">Ralstonia solanacearum</name>
    <name type="common">Pseudomonas solanacearum</name>
    <dbReference type="NCBI Taxonomy" id="305"/>
    <lineage>
        <taxon>Bacteria</taxon>
        <taxon>Pseudomonadati</taxon>
        <taxon>Pseudomonadota</taxon>
        <taxon>Betaproteobacteria</taxon>
        <taxon>Burkholderiales</taxon>
        <taxon>Burkholderiaceae</taxon>
        <taxon>Ralstonia</taxon>
        <taxon>Ralstonia solanacearum species complex</taxon>
    </lineage>
</organism>
<evidence type="ECO:0000256" key="1">
    <source>
        <dbReference type="SAM" id="MobiDB-lite"/>
    </source>
</evidence>
<evidence type="ECO:0000313" key="4">
    <source>
        <dbReference type="EMBL" id="MDB0521902.1"/>
    </source>
</evidence>
<feature type="domain" description="Filamentous haemagglutinin FhaB/tRNA nuclease CdiA-like TPS" evidence="3">
    <location>
        <begin position="142"/>
        <end position="263"/>
    </location>
</feature>
<dbReference type="InterPro" id="IPR010069">
    <property type="entry name" value="CdiA_FHA1_rpt"/>
</dbReference>
<feature type="transmembrane region" description="Helical" evidence="2">
    <location>
        <begin position="52"/>
        <end position="74"/>
    </location>
</feature>
<keyword evidence="2" id="KW-0812">Transmembrane</keyword>
<dbReference type="Proteomes" id="UP001143674">
    <property type="component" value="Unassembled WGS sequence"/>
</dbReference>
<sequence length="2827" mass="278257">MRQPVPARARAALEQPRAIAQQQEQQEQQEQHCDHAGTVDTVSRHDRARRSLVARSIAAAVALISWLGPVQVSWQAARQSAATIALHGAAASDGQDSPFTSWLTTGRLLVRWSLREAQAGAITDPTAPIRFTPTLTQTTGQGGGVPAINITTPNQSGLSYNLLRSLTVDGIGLILNNSLAGGGTLLGGNVGGNANLATSGPASTILTQVTGTDPIRINGTVEVFGTPASVIFAAPAGIYTQGAGFTNTPRVTLSTGTPQFLNGSGANVPFDQASAVGFLVNSGRIQIDPAAGSTAGAGIEGTVGAINLIGQSVGVNAPLFAGNQINVIAGNQQVAPVATGTGRAGSDWQVTGTGANAAANSPSAQNGLAIDATAFGAMTAGQIKLISTAQGLGVRAAGDLAANTGNVNIDANGDVSVGNVYGQQAVGIATTGAVTTSGAVRAQQDVTIGAGGDLTLGGAAQAGNNLTLNAGGNVAGAGNLAAAKALNVSAGKSVNLGGSLNAASIAVAAQGKDGTGDLALGGNVSSPNTIQLNAARDASIAGPLATGGDLRLRAGRDIAIGGAVQSTGASVLGAARDIHVAGTGSVTTGATTTATAGRNLGVDGTVSSRGDLRLDATDGQVASTGSLISGGGITAAAGGANGDIALGGKVSAPGSVALVAARNATVGGQLVTGTDLKIGAGQDVAVTGAVQSVGATTLTGSRDIGIASTGAVTAGTTTTAAAGRHLLLLGSTASGGDTQLTATGVLATAGTVLAGGNVSASGQGGVVLGGTVYATRGVTAQSGGGAIGVTGSVIAHGGSTVLTGTDVSVSGTTQSSGDTALTATQGSVAVDGQSAAVGNLNISAAQDIAGQGTTTSVGNTTLAAGRDIARTGGSQAAGNLTATAGNRLAMAALPVVGGDATLSGASVALGATGKSSQIKGTLTATGAQGVTTAGTINAGSAKLIGGAVNNIGTVTASNTLTVTGSTIANSGTLGGATTSVHGTEVANAGLIGGQAVSVTADNTLSNQNGTLLGTQSLTVAANTLTSNRNGVMFAGSPSGTTPGQGDLTATVSGGNGSFNNAGGQILASNNATINLRNQSVDAANLGTINANGALTYNVGAVANTGAWTVGGKTATINAANGIANTGSIQHAGDLTLSTPGAVTNSGQIIAGHDLAVSGGAIGNAAGATLHADHDLSVTGATTNRGTVEALNDVKIAGAGYDNAGALTQANRDINLNVSGSVLNQGGTIGAGRDVNLTAGQIVNDATVSGGASTTVVTGREVNPTYLSRIVIGQKQVQIQVGGTADDGPQYSPFNFPITIGDLKPSASGVISAYSAVETYIPSSGGGDNGPSSQSMELWHFGELPSTVGAASAGKITPLITLPTVTRTETTTQDGVSGVIQAGRNLAVTASTLSNNGGRISAAGNLSMAVGTLNNGTSAGSTKTITESIDQATLNAFMRQLATQLGWNAFYSGPLGVLSEGCGYADCNPTQGLIQPHWIWLNYTPDGTGSVNGFTATPPAAQTTVQQVAGKQGVIAAGGNIDLTQVGTLNNGGQIAAAGNIALGGSVNNVGQQLVNRTTLPGCVGNPATCTNSVSRGFFGAAAGPWDSPTYDVIDPKQQVASIVAGGTLTANLAQLTNQTGTIAAAGNVLITAPTVTNTGGTIQSKAGSVTINAANSLVNQAAPTTTVRQSHGSDVAPCGKSGSGNCDTATQTATGDAGMILAAGDLTVNAGAVRNNGGAMVAGGNNTITTGSFDNSSIFLRQYYHWMFLDQDSNASDRWGCDSAGDISGCQRAFGGNLRNGTNANAENAPTIGVLNSYVSGGNLTIRAGGAIVNSGNIAGAAISLSGATITNGITNPSIQTPPSTSGRQVVSLGPVGTANAQLPVTGTPDTFSGPTTVLQQGVPTPSNPGTTNGRWQFNPVVVTTQSGGAVAWHFNTPPDGAAVTTPTASGSTAQYLSNSPATAVLGGIGPQALINALPADLRPGGTPFYYDPQAENQRLDQAALAQTGRTSFINGLTYDSQNHLTVDDQQKLILYQNAADYAKAHNVQLGQALTHDQLAALDKPMLWYVTQQVPDPNCLSSACPMVSALVPQVYLPPGYSGIEPGGSIVASKSLELLANNPIRNTGTLGSYGTLTTNTTIVNEQRAAEMTAAWQPIEDGWARTTGQQGQANSGFVFAANAADIAGQIRNINGVVAQLNADGSMSAAEAARVAAAVQAGVQAVTSTHTDTFVRSPDIMGEVFAGVVIAAIAVMTGGALGPALSGLASGTFGATVTGGAVGSMTGSAIGQFAANDGINFGKLFTAGAVGALTAGIANGVTVAADGSLGTAMDWSQKVANNSLAGLAGAQGVPGTTMTEAAGSTASNIAQRVEAILLLSGANAAVNTVAYGGSFGRAFVSGLAANVAAAGAYAIGGALPGIGATGATPGSIAANIAMHGLLGCAAQSVINGNCAGGAAGAMASAIIAPLVRDALYGDTQTAFPNGDGSVTDAYRNPVFNMTTVALSTMAGGAVANALGASATAGAAAAQNEALNNATQEHQRSSALNAGNGDTNSAGALANRFGRGVIGGLKGVFVEPFLQARDIGLAGLSVGYNELIRDGNAPYWFPEMKSGVAEAYANGTSQGKLLLQSNPLTGVGVLSYDATTALAQGRYGDAAEMAGGFAAGTAVGAGVSRFGGYGLTFGDIGGPRYGPLASQRGGVNLRLVTPEDGVPSTEILSDVKGPYRGGPHSSTRLPVNDGLDSHHMPDRNADPRVSANEGPAIQMDPIDHAATSSNGRNGRAGAIYRAETARMISEGNYRDAMAREIWDARRAGAEQSGSWSKYNEAIGEMLDYSRLSGQLPISPRRGR</sequence>